<keyword evidence="2" id="KW-1185">Reference proteome</keyword>
<reference evidence="2" key="1">
    <citation type="submission" date="2020-04" db="EMBL/GenBank/DDBJ databases">
        <title>Description of novel Gluconacetobacter.</title>
        <authorList>
            <person name="Sombolestani A."/>
        </authorList>
    </citation>
    <scope>NUCLEOTIDE SEQUENCE [LARGE SCALE GENOMIC DNA]</scope>
    <source>
        <strain evidence="2">LMG 31484</strain>
    </source>
</reference>
<protein>
    <submittedName>
        <fullName evidence="1">DUF2125 domain-containing protein</fullName>
    </submittedName>
</protein>
<comment type="caution">
    <text evidence="1">The sequence shown here is derived from an EMBL/GenBank/DDBJ whole genome shotgun (WGS) entry which is preliminary data.</text>
</comment>
<dbReference type="EMBL" id="JABCQG010000003">
    <property type="protein sequence ID" value="MBF0858338.1"/>
    <property type="molecule type" value="Genomic_DNA"/>
</dbReference>
<dbReference type="Pfam" id="PF09898">
    <property type="entry name" value="DUF2125"/>
    <property type="match status" value="1"/>
</dbReference>
<gene>
    <name evidence="1" type="ORF">HKD24_03795</name>
</gene>
<dbReference type="Proteomes" id="UP000623107">
    <property type="component" value="Unassembled WGS sequence"/>
</dbReference>
<proteinExistence type="predicted"/>
<evidence type="ECO:0000313" key="1">
    <source>
        <dbReference type="EMBL" id="MBF0858338.1"/>
    </source>
</evidence>
<name>A0ABR9Y384_9PROT</name>
<accession>A0ABR9Y384</accession>
<organism evidence="1 2">
    <name type="scientific">Gluconobacter vitians</name>
    <dbReference type="NCBI Taxonomy" id="2728102"/>
    <lineage>
        <taxon>Bacteria</taxon>
        <taxon>Pseudomonadati</taxon>
        <taxon>Pseudomonadota</taxon>
        <taxon>Alphaproteobacteria</taxon>
        <taxon>Acetobacterales</taxon>
        <taxon>Acetobacteraceae</taxon>
        <taxon>Gluconobacter</taxon>
    </lineage>
</organism>
<evidence type="ECO:0000313" key="2">
    <source>
        <dbReference type="Proteomes" id="UP000623107"/>
    </source>
</evidence>
<sequence length="354" mass="38062">MDRPFFTVRYSRAVLVLIALLAISAVLDTVFWHRTTQRLEASARTALASTHKNGWVIETTPLRRGGWPFGAWVELDRLNAIHHASTGAPYDAGWAGEHIRLGGSWITLLRSGMTLSMTGHQAARLVQNGNILTALTPAFQIRVANPGSLSFSTTRLDLTFSGLWPEKQVFLNALSGRIIRFPEAPADATRLGLAAQAAGVTGFPLPYGLSGDLKTVRLAIALTASRVSSDLSLLDPASYGRLLLQEASASPASLSPDSRIGLSGGLDLPDANGTLTLTLTGWHDLAIRLLERPDIESHLAPDLQTALQTMVKKISVAPGLRERPLALSVPVINGRMLPDTQAFSALLNSKFQTP</sequence>
<dbReference type="RefSeq" id="WP_194259073.1">
    <property type="nucleotide sequence ID" value="NZ_JABCQG010000003.1"/>
</dbReference>
<reference evidence="1 2" key="2">
    <citation type="submission" date="2020-11" db="EMBL/GenBank/DDBJ databases">
        <title>Description of novel Gluconobacter species.</title>
        <authorList>
            <person name="Cleenwerck I."/>
            <person name="Cnockaert M."/>
            <person name="Borremans W."/>
            <person name="Wieme A.D."/>
            <person name="De Vuyst L."/>
            <person name="Vandamme P."/>
        </authorList>
    </citation>
    <scope>NUCLEOTIDE SEQUENCE [LARGE SCALE GENOMIC DNA]</scope>
    <source>
        <strain evidence="1 2">LMG 31484</strain>
    </source>
</reference>
<dbReference type="InterPro" id="IPR018666">
    <property type="entry name" value="DUF2125"/>
</dbReference>